<evidence type="ECO:0000256" key="8">
    <source>
        <dbReference type="ARBA" id="ARBA00023200"/>
    </source>
</evidence>
<dbReference type="Proteomes" id="UP000144311">
    <property type="component" value="Segment"/>
</dbReference>
<dbReference type="InterPro" id="IPR008787">
    <property type="entry name" value="Poxvirus_G7"/>
</dbReference>
<evidence type="ECO:0000256" key="9">
    <source>
        <dbReference type="ARBA" id="ARBA00025443"/>
    </source>
</evidence>
<dbReference type="OrthoDB" id="8822at10239"/>
<evidence type="ECO:0000256" key="7">
    <source>
        <dbReference type="ARBA" id="ARBA00022844"/>
    </source>
</evidence>
<keyword evidence="11" id="KW-1185">Reference proteome</keyword>
<comment type="function">
    <text evidence="9">Late protein which is a part of a large complex required for early virion morphogenesis. This complex participates in the formation of virosomes and the incorporation of virosomal contents into nascent immature virions.</text>
</comment>
<dbReference type="RefSeq" id="YP_008658476.1">
    <property type="nucleotide sequence ID" value="NC_022563.1"/>
</dbReference>
<dbReference type="EMBL" id="HE601899">
    <property type="protein sequence ID" value="CCD83234.1"/>
    <property type="molecule type" value="Genomic_DNA"/>
</dbReference>
<comment type="subcellular location">
    <subcellularLocation>
        <location evidence="1">Host cytoplasm</location>
    </subcellularLocation>
    <subcellularLocation>
        <location evidence="2">Virion</location>
    </subcellularLocation>
</comment>
<evidence type="ECO:0000256" key="2">
    <source>
        <dbReference type="ARBA" id="ARBA00004328"/>
    </source>
</evidence>
<evidence type="ECO:0000256" key="4">
    <source>
        <dbReference type="ARBA" id="ARBA00011362"/>
    </source>
</evidence>
<evidence type="ECO:0000256" key="5">
    <source>
        <dbReference type="ARBA" id="ARBA00019431"/>
    </source>
</evidence>
<accession>U3UBH0</accession>
<keyword evidence="7" id="KW-0946">Virion</keyword>
<name>U3UBH0_9POXV</name>
<organism evidence="10 11">
    <name type="scientific">Squirrelpox virus</name>
    <dbReference type="NCBI Taxonomy" id="240426"/>
    <lineage>
        <taxon>Viruses</taxon>
        <taxon>Varidnaviria</taxon>
        <taxon>Bamfordvirae</taxon>
        <taxon>Nucleocytoviricota</taxon>
        <taxon>Pokkesviricetes</taxon>
        <taxon>Chitovirales</taxon>
        <taxon>Poxviridae</taxon>
        <taxon>Chordopoxvirinae</taxon>
        <taxon>Sciuripoxvirus</taxon>
        <taxon>Sciuripoxvirus squirrelpox</taxon>
    </lineage>
</organism>
<dbReference type="KEGG" id="vg:18158379"/>
<dbReference type="Pfam" id="PF05503">
    <property type="entry name" value="Pox_G7"/>
    <property type="match status" value="1"/>
</dbReference>
<comment type="subunit">
    <text evidence="4">Part of a complex composed of A30, G7, F10 kinase, A15, D2, D3, and J1.</text>
</comment>
<evidence type="ECO:0000256" key="6">
    <source>
        <dbReference type="ARBA" id="ARBA00022553"/>
    </source>
</evidence>
<evidence type="ECO:0000256" key="1">
    <source>
        <dbReference type="ARBA" id="ARBA00004192"/>
    </source>
</evidence>
<comment type="similarity">
    <text evidence="3">Belongs to the chordopoxvirinae G7 family.</text>
</comment>
<keyword evidence="6" id="KW-0597">Phosphoprotein</keyword>
<proteinExistence type="inferred from homology"/>
<keyword evidence="8" id="KW-1035">Host cytoplasm</keyword>
<dbReference type="GO" id="GO:0030430">
    <property type="term" value="C:host cell cytoplasm"/>
    <property type="evidence" value="ECO:0007669"/>
    <property type="project" value="UniProtKB-SubCell"/>
</dbReference>
<dbReference type="GeneID" id="18158379"/>
<evidence type="ECO:0000313" key="10">
    <source>
        <dbReference type="EMBL" id="CCD83234.1"/>
    </source>
</evidence>
<sequence length="410" mass="45193">MVVVDQRQSTLFAIVSRAIVRSVLRNLVADTSYVEGKARMFCYCGSTQKREALSNSIYARCEADLVLESPQRLLRVLDGLRAHSAYVCDASEFWRLHGSLMRFTHCGSFFRVCQPTVNTALATLVTLILVNKLMYAAEMVEGVEGYLFDVQKSPSQDVADLLEMKYGLVNMVQYRLLPAMLGESEDTRAGGSGVFGSDSSEEYMREAERLLSLPVRTTIVSDAYRFLIQRGVSPANNSAEYAAGLKIEELPAEAATNALAKLPTRVAIDQGSAEQAADRVSRAVTEVERATDKARAIATAVDDVRRILTRSDKKDKRNLEANAKLLDDARKYATGHVLDGAVTSPITPVNNIQLTESDMQRFAILEYLYVIRVMASCVKRKNSADPKRPCGGTTLNINSPFKIITVPGRS</sequence>
<dbReference type="GO" id="GO:0044423">
    <property type="term" value="C:virion component"/>
    <property type="evidence" value="ECO:0007669"/>
    <property type="project" value="UniProtKB-KW"/>
</dbReference>
<gene>
    <name evidence="10" type="primary">G7L</name>
    <name evidence="10" type="ORF">SQPV_0510</name>
</gene>
<reference evidence="10 11" key="1">
    <citation type="submission" date="2011-10" db="EMBL/GenBank/DDBJ databases">
        <authorList>
            <person name="Darby A."/>
        </authorList>
    </citation>
    <scope>NUCLEOTIDE SEQUENCE [LARGE SCALE GENOMIC DNA]</scope>
    <source>
        <strain evidence="10">Red squirrel UK</strain>
    </source>
</reference>
<evidence type="ECO:0000313" key="11">
    <source>
        <dbReference type="Proteomes" id="UP000144311"/>
    </source>
</evidence>
<evidence type="ECO:0000256" key="3">
    <source>
        <dbReference type="ARBA" id="ARBA00009079"/>
    </source>
</evidence>
<protein>
    <recommendedName>
        <fullName evidence="5">Assembly protein G7</fullName>
    </recommendedName>
</protein>
<reference evidence="10 11" key="2">
    <citation type="submission" date="2013-10" db="EMBL/GenBank/DDBJ databases">
        <title>The genome of epidemic Squirrel Poxvirus reveals novel virulence genes.</title>
        <authorList>
            <person name="Darby A.C."/>
            <person name="McInnes C.J."/>
            <person name="Kjaer K.H."/>
            <person name="Wood A.R."/>
            <person name="Hughes M."/>
            <person name="Martensen P.M."/>
            <person name="Radford A.D."/>
            <person name="Hall N."/>
            <person name="Chantrey J."/>
        </authorList>
    </citation>
    <scope>NUCLEOTIDE SEQUENCE [LARGE SCALE GENOMIC DNA]</scope>
    <source>
        <strain evidence="10">Red squirrel UK</strain>
    </source>
</reference>